<dbReference type="AlphaFoldDB" id="A0A7J8WJK7"/>
<organism evidence="1 2">
    <name type="scientific">Gossypium aridum</name>
    <name type="common">American cotton</name>
    <name type="synonym">Erioxylum aridum</name>
    <dbReference type="NCBI Taxonomy" id="34290"/>
    <lineage>
        <taxon>Eukaryota</taxon>
        <taxon>Viridiplantae</taxon>
        <taxon>Streptophyta</taxon>
        <taxon>Embryophyta</taxon>
        <taxon>Tracheophyta</taxon>
        <taxon>Spermatophyta</taxon>
        <taxon>Magnoliopsida</taxon>
        <taxon>eudicotyledons</taxon>
        <taxon>Gunneridae</taxon>
        <taxon>Pentapetalae</taxon>
        <taxon>rosids</taxon>
        <taxon>malvids</taxon>
        <taxon>Malvales</taxon>
        <taxon>Malvaceae</taxon>
        <taxon>Malvoideae</taxon>
        <taxon>Gossypium</taxon>
    </lineage>
</organism>
<sequence length="150" mass="17093">MAEVLRSGMITEVLKGYWVIPFVSIKECPTTRAVLAYSGLNNKLLDGNSSRCIIWIEDVARVLDKKVVSDFITVLWNVWNSRNNFIFQGIDEEAKVIWERVASLSQDFQIFNLLEKPMLPRTAMEKVWRKPSQGVVKINFNAIVAGKTTS</sequence>
<keyword evidence="2" id="KW-1185">Reference proteome</keyword>
<protein>
    <submittedName>
        <fullName evidence="1">Uncharacterized protein</fullName>
    </submittedName>
</protein>
<evidence type="ECO:0000313" key="2">
    <source>
        <dbReference type="Proteomes" id="UP000593577"/>
    </source>
</evidence>
<reference evidence="1 2" key="1">
    <citation type="journal article" date="2019" name="Genome Biol. Evol.">
        <title>Insights into the evolution of the New World diploid cottons (Gossypium, subgenus Houzingenia) based on genome sequencing.</title>
        <authorList>
            <person name="Grover C.E."/>
            <person name="Arick M.A. 2nd"/>
            <person name="Thrash A."/>
            <person name="Conover J.L."/>
            <person name="Sanders W.S."/>
            <person name="Peterson D.G."/>
            <person name="Frelichowski J.E."/>
            <person name="Scheffler J.A."/>
            <person name="Scheffler B.E."/>
            <person name="Wendel J.F."/>
        </authorList>
    </citation>
    <scope>NUCLEOTIDE SEQUENCE [LARGE SCALE GENOMIC DNA]</scope>
    <source>
        <strain evidence="1">185</strain>
        <tissue evidence="1">Leaf</tissue>
    </source>
</reference>
<gene>
    <name evidence="1" type="ORF">Goari_016693</name>
</gene>
<proteinExistence type="predicted"/>
<dbReference type="Proteomes" id="UP000593577">
    <property type="component" value="Unassembled WGS sequence"/>
</dbReference>
<accession>A0A7J8WJK7</accession>
<comment type="caution">
    <text evidence="1">The sequence shown here is derived from an EMBL/GenBank/DDBJ whole genome shotgun (WGS) entry which is preliminary data.</text>
</comment>
<evidence type="ECO:0000313" key="1">
    <source>
        <dbReference type="EMBL" id="MBA0675133.1"/>
    </source>
</evidence>
<dbReference type="EMBL" id="JABFAA010000001">
    <property type="protein sequence ID" value="MBA0675133.1"/>
    <property type="molecule type" value="Genomic_DNA"/>
</dbReference>
<name>A0A7J8WJK7_GOSAI</name>